<dbReference type="EMBL" id="JBHSDK010000026">
    <property type="protein sequence ID" value="MFC4336957.1"/>
    <property type="molecule type" value="Genomic_DNA"/>
</dbReference>
<name>A0ABV8U1R4_9ACTN</name>
<protein>
    <submittedName>
        <fullName evidence="2">Antibiotic biosynthesis monooxygenase family protein</fullName>
        <ecNumber evidence="2">1.14.-.-</ecNumber>
    </submittedName>
</protein>
<dbReference type="EC" id="1.14.-.-" evidence="2"/>
<dbReference type="GO" id="GO:0004497">
    <property type="term" value="F:monooxygenase activity"/>
    <property type="evidence" value="ECO:0007669"/>
    <property type="project" value="UniProtKB-KW"/>
</dbReference>
<keyword evidence="3" id="KW-1185">Reference proteome</keyword>
<proteinExistence type="predicted"/>
<evidence type="ECO:0000313" key="3">
    <source>
        <dbReference type="Proteomes" id="UP001595823"/>
    </source>
</evidence>
<dbReference type="InterPro" id="IPR007138">
    <property type="entry name" value="ABM_dom"/>
</dbReference>
<feature type="domain" description="ABM" evidence="1">
    <location>
        <begin position="2"/>
        <end position="92"/>
    </location>
</feature>
<organism evidence="2 3">
    <name type="scientific">Salininema proteolyticum</name>
    <dbReference type="NCBI Taxonomy" id="1607685"/>
    <lineage>
        <taxon>Bacteria</taxon>
        <taxon>Bacillati</taxon>
        <taxon>Actinomycetota</taxon>
        <taxon>Actinomycetes</taxon>
        <taxon>Glycomycetales</taxon>
        <taxon>Glycomycetaceae</taxon>
        <taxon>Salininema</taxon>
    </lineage>
</organism>
<evidence type="ECO:0000259" key="1">
    <source>
        <dbReference type="PROSITE" id="PS51725"/>
    </source>
</evidence>
<dbReference type="Proteomes" id="UP001595823">
    <property type="component" value="Unassembled WGS sequence"/>
</dbReference>
<dbReference type="Pfam" id="PF03992">
    <property type="entry name" value="ABM"/>
    <property type="match status" value="1"/>
</dbReference>
<dbReference type="PROSITE" id="PS51725">
    <property type="entry name" value="ABM"/>
    <property type="match status" value="1"/>
</dbReference>
<dbReference type="InterPro" id="IPR011008">
    <property type="entry name" value="Dimeric_a/b-barrel"/>
</dbReference>
<keyword evidence="2" id="KW-0503">Monooxygenase</keyword>
<reference evidence="3" key="1">
    <citation type="journal article" date="2019" name="Int. J. Syst. Evol. Microbiol.">
        <title>The Global Catalogue of Microorganisms (GCM) 10K type strain sequencing project: providing services to taxonomists for standard genome sequencing and annotation.</title>
        <authorList>
            <consortium name="The Broad Institute Genomics Platform"/>
            <consortium name="The Broad Institute Genome Sequencing Center for Infectious Disease"/>
            <person name="Wu L."/>
            <person name="Ma J."/>
        </authorList>
    </citation>
    <scope>NUCLEOTIDE SEQUENCE [LARGE SCALE GENOMIC DNA]</scope>
    <source>
        <strain evidence="3">IBRC-M 10908</strain>
    </source>
</reference>
<sequence length="99" mass="11473">MVTEMAEIHVSPGQEESFIKAYREARELVAVSPGLRGMRMTQSVESPTRFMLVIEWDSVEAHEKGFRDTDRFPKWREALGPFFSRPPNVEHFDSVEEES</sequence>
<keyword evidence="2" id="KW-0560">Oxidoreductase</keyword>
<accession>A0ABV8U1R4</accession>
<evidence type="ECO:0000313" key="2">
    <source>
        <dbReference type="EMBL" id="MFC4336957.1"/>
    </source>
</evidence>
<dbReference type="SUPFAM" id="SSF54909">
    <property type="entry name" value="Dimeric alpha+beta barrel"/>
    <property type="match status" value="1"/>
</dbReference>
<gene>
    <name evidence="2" type="ORF">ACFPET_17275</name>
</gene>
<comment type="caution">
    <text evidence="2">The sequence shown here is derived from an EMBL/GenBank/DDBJ whole genome shotgun (WGS) entry which is preliminary data.</text>
</comment>
<dbReference type="Gene3D" id="3.30.70.100">
    <property type="match status" value="1"/>
</dbReference>
<dbReference type="RefSeq" id="WP_380623418.1">
    <property type="nucleotide sequence ID" value="NZ_JBHSDK010000026.1"/>
</dbReference>